<accession>A0A059KRF2</accession>
<dbReference type="EMBL" id="AZRA01000010">
    <property type="protein sequence ID" value="KDB53945.1"/>
    <property type="molecule type" value="Genomic_DNA"/>
</dbReference>
<gene>
    <name evidence="1" type="ORF">X805_04990</name>
</gene>
<comment type="caution">
    <text evidence="1">The sequence shown here is derived from an EMBL/GenBank/DDBJ whole genome shotgun (WGS) entry which is preliminary data.</text>
</comment>
<name>A0A059KRF2_9BURK</name>
<protein>
    <submittedName>
        <fullName evidence="1">Uncharacterized protein</fullName>
    </submittedName>
</protein>
<proteinExistence type="predicted"/>
<dbReference type="STRING" id="34103.SAMN05421778_11459"/>
<evidence type="ECO:0000313" key="2">
    <source>
        <dbReference type="Proteomes" id="UP000026714"/>
    </source>
</evidence>
<reference evidence="1 2" key="1">
    <citation type="journal article" date="2014" name="FEMS Microbiol. Ecol.">
        <title>Sphaerotilus natans encrusted with nanoball-shaped Fe(III) oxide minerals formed by nitrate-reducing mixotrophic Fe(II) oxidation.</title>
        <authorList>
            <person name="Park S."/>
            <person name="Kim D.H."/>
            <person name="Lee J.H."/>
            <person name="Hur H.G."/>
        </authorList>
    </citation>
    <scope>NUCLEOTIDE SEQUENCE [LARGE SCALE GENOMIC DNA]</scope>
    <source>
        <strain evidence="1 2">DSM 6575</strain>
    </source>
</reference>
<dbReference type="Pfam" id="PF08809">
    <property type="entry name" value="DUF1799"/>
    <property type="match status" value="1"/>
</dbReference>
<dbReference type="AlphaFoldDB" id="A0A059KRF2"/>
<dbReference type="InterPro" id="IPR014915">
    <property type="entry name" value="Phage_TLS_TfmB"/>
</dbReference>
<dbReference type="Proteomes" id="UP000026714">
    <property type="component" value="Unassembled WGS sequence"/>
</dbReference>
<evidence type="ECO:0000313" key="1">
    <source>
        <dbReference type="EMBL" id="KDB53945.1"/>
    </source>
</evidence>
<keyword evidence="2" id="KW-1185">Reference proteome</keyword>
<sequence>MGPGGPVALDYLAIEPVARLLRIKPADAAAAFEALQVMEGAALTTIHERAQRELQSLR</sequence>
<organism evidence="1 2">
    <name type="scientific">Sphaerotilus natans subsp. natans DSM 6575</name>
    <dbReference type="NCBI Taxonomy" id="1286631"/>
    <lineage>
        <taxon>Bacteria</taxon>
        <taxon>Pseudomonadati</taxon>
        <taxon>Pseudomonadota</taxon>
        <taxon>Betaproteobacteria</taxon>
        <taxon>Burkholderiales</taxon>
        <taxon>Sphaerotilaceae</taxon>
        <taxon>Sphaerotilus</taxon>
    </lineage>
</organism>